<feature type="transmembrane region" description="Helical" evidence="1">
    <location>
        <begin position="118"/>
        <end position="139"/>
    </location>
</feature>
<feature type="transmembrane region" description="Helical" evidence="1">
    <location>
        <begin position="60"/>
        <end position="81"/>
    </location>
</feature>
<dbReference type="AlphaFoldDB" id="A0A9X2FGX9"/>
<name>A0A9X2FGX9_9BACT</name>
<dbReference type="EMBL" id="JAMXLR010000095">
    <property type="protein sequence ID" value="MCO6048037.1"/>
    <property type="molecule type" value="Genomic_DNA"/>
</dbReference>
<gene>
    <name evidence="2" type="ORF">NG895_29390</name>
</gene>
<accession>A0A9X2FGX9</accession>
<keyword evidence="3" id="KW-1185">Reference proteome</keyword>
<comment type="caution">
    <text evidence="2">The sequence shown here is derived from an EMBL/GenBank/DDBJ whole genome shotgun (WGS) entry which is preliminary data.</text>
</comment>
<evidence type="ECO:0000313" key="2">
    <source>
        <dbReference type="EMBL" id="MCO6048037.1"/>
    </source>
</evidence>
<organism evidence="2 3">
    <name type="scientific">Aeoliella straminimaris</name>
    <dbReference type="NCBI Taxonomy" id="2954799"/>
    <lineage>
        <taxon>Bacteria</taxon>
        <taxon>Pseudomonadati</taxon>
        <taxon>Planctomycetota</taxon>
        <taxon>Planctomycetia</taxon>
        <taxon>Pirellulales</taxon>
        <taxon>Lacipirellulaceae</taxon>
        <taxon>Aeoliella</taxon>
    </lineage>
</organism>
<dbReference type="Proteomes" id="UP001155241">
    <property type="component" value="Unassembled WGS sequence"/>
</dbReference>
<evidence type="ECO:0008006" key="4">
    <source>
        <dbReference type="Google" id="ProtNLM"/>
    </source>
</evidence>
<feature type="transmembrane region" description="Helical" evidence="1">
    <location>
        <begin position="88"/>
        <end position="106"/>
    </location>
</feature>
<evidence type="ECO:0000256" key="1">
    <source>
        <dbReference type="SAM" id="Phobius"/>
    </source>
</evidence>
<sequence>MATKLLKLALLLILSWCVMTTTHELGHLVGGWATGGRLVDVELRPWHLPHSRFSPDPRPLVTLWSGPVLGIAVPVMLAAIIRRPWAWLVANFCVLANGIYLALAWLSGDRWLDTPRMLAEGASPLAIAIFCLATIAIGYTRLRQLIFKTVHPAPLTNEATK</sequence>
<keyword evidence="1" id="KW-0472">Membrane</keyword>
<protein>
    <recommendedName>
        <fullName evidence="4">Peptidase M50B-like</fullName>
    </recommendedName>
</protein>
<evidence type="ECO:0000313" key="3">
    <source>
        <dbReference type="Proteomes" id="UP001155241"/>
    </source>
</evidence>
<keyword evidence="1" id="KW-1133">Transmembrane helix</keyword>
<keyword evidence="1" id="KW-0812">Transmembrane</keyword>
<proteinExistence type="predicted"/>
<reference evidence="2" key="1">
    <citation type="submission" date="2022-06" db="EMBL/GenBank/DDBJ databases">
        <title>Aeoliella straminimaris, a novel planctomycete from sediments.</title>
        <authorList>
            <person name="Vitorino I.R."/>
            <person name="Lage O.M."/>
        </authorList>
    </citation>
    <scope>NUCLEOTIDE SEQUENCE</scope>
    <source>
        <strain evidence="2">ICT_H6.2</strain>
    </source>
</reference>